<accession>A0A1I7LV70</accession>
<feature type="domain" description="Nudix hydrolase" evidence="7">
    <location>
        <begin position="142"/>
        <end position="266"/>
    </location>
</feature>
<dbReference type="PANTHER" id="PTHR11383:SF3">
    <property type="entry name" value="NAD(P)H PYROPHOSPHATASE NUDT13, MITOCHONDRIAL"/>
    <property type="match status" value="1"/>
</dbReference>
<dbReference type="Gene3D" id="3.90.79.20">
    <property type="match status" value="1"/>
</dbReference>
<dbReference type="Proteomes" id="UP000199391">
    <property type="component" value="Unassembled WGS sequence"/>
</dbReference>
<dbReference type="PANTHER" id="PTHR11383">
    <property type="entry name" value="NUCLEOSIDE DIPHOSPHATE-LINKED MOIETY X MOTIF 13"/>
    <property type="match status" value="1"/>
</dbReference>
<evidence type="ECO:0000256" key="4">
    <source>
        <dbReference type="ARBA" id="ARBA00022801"/>
    </source>
</evidence>
<dbReference type="PROSITE" id="PS00893">
    <property type="entry name" value="NUDIX_BOX"/>
    <property type="match status" value="1"/>
</dbReference>
<dbReference type="Gene3D" id="3.90.79.10">
    <property type="entry name" value="Nucleoside Triphosphate Pyrophosphohydrolase"/>
    <property type="match status" value="1"/>
</dbReference>
<dbReference type="SUPFAM" id="SSF55811">
    <property type="entry name" value="Nudix"/>
    <property type="match status" value="2"/>
</dbReference>
<dbReference type="InterPro" id="IPR015797">
    <property type="entry name" value="NUDIX_hydrolase-like_dom_sf"/>
</dbReference>
<dbReference type="STRING" id="1035707.SAMN05216552_103924"/>
<evidence type="ECO:0000313" key="9">
    <source>
        <dbReference type="Proteomes" id="UP000199391"/>
    </source>
</evidence>
<dbReference type="NCBIfam" id="NF001299">
    <property type="entry name" value="PRK00241.1"/>
    <property type="match status" value="1"/>
</dbReference>
<dbReference type="EC" id="3.6.1.22" evidence="2"/>
<evidence type="ECO:0000313" key="8">
    <source>
        <dbReference type="EMBL" id="SFV13549.1"/>
    </source>
</evidence>
<keyword evidence="9" id="KW-1185">Reference proteome</keyword>
<name>A0A1I7LV70_9BURK</name>
<gene>
    <name evidence="8" type="ORF">SAMN05216552_103924</name>
</gene>
<dbReference type="AlphaFoldDB" id="A0A1I7LV70"/>
<protein>
    <recommendedName>
        <fullName evidence="2">NAD(+) diphosphatase</fullName>
        <ecNumber evidence="2">3.6.1.22</ecNumber>
    </recommendedName>
</protein>
<dbReference type="InterPro" id="IPR049734">
    <property type="entry name" value="NudC-like_C"/>
</dbReference>
<dbReference type="Pfam" id="PF00293">
    <property type="entry name" value="NUDIX"/>
    <property type="match status" value="1"/>
</dbReference>
<dbReference type="Pfam" id="PF09296">
    <property type="entry name" value="NUDIX-like"/>
    <property type="match status" value="1"/>
</dbReference>
<keyword evidence="4" id="KW-0378">Hydrolase</keyword>
<evidence type="ECO:0000256" key="2">
    <source>
        <dbReference type="ARBA" id="ARBA00012381"/>
    </source>
</evidence>
<dbReference type="RefSeq" id="WP_093559564.1">
    <property type="nucleotide sequence ID" value="NZ_FPBO01000039.1"/>
</dbReference>
<keyword evidence="6" id="KW-0520">NAD</keyword>
<evidence type="ECO:0000256" key="6">
    <source>
        <dbReference type="ARBA" id="ARBA00023027"/>
    </source>
</evidence>
<sequence>MLKTPAAFNPLLTPRDDVDPLTFLFHGGRVLLRLSDLALPEKEAMVAFEQHRVHPLGEWNGRYCQVAWTDSEAVPHPDYGWHGLRALFGVLDDEFVGLAGRACQLAEWARTHRYCGACATPMELGKGDRSFKCAACGHTAYPRISPAMMVLIRKGDAVLLAMHTQSPYKRHTALAGFLEAGESVEEAIHREVHEEVGLRVHNIRYFGSQSWPFPHSLMLAFTADYLDGEIRVDQAEIAEARWFGPDDEWPERPVSVSIAAELVNAHRPPGK</sequence>
<dbReference type="InterPro" id="IPR020084">
    <property type="entry name" value="NUDIX_hydrolase_CS"/>
</dbReference>
<proteinExistence type="predicted"/>
<dbReference type="PROSITE" id="PS51462">
    <property type="entry name" value="NUDIX"/>
    <property type="match status" value="1"/>
</dbReference>
<dbReference type="InterPro" id="IPR000086">
    <property type="entry name" value="NUDIX_hydrolase_dom"/>
</dbReference>
<dbReference type="GO" id="GO:0016787">
    <property type="term" value="F:hydrolase activity"/>
    <property type="evidence" value="ECO:0007669"/>
    <property type="project" value="UniProtKB-KW"/>
</dbReference>
<evidence type="ECO:0000256" key="3">
    <source>
        <dbReference type="ARBA" id="ARBA00022723"/>
    </source>
</evidence>
<dbReference type="OrthoDB" id="9791656at2"/>
<organism evidence="8 9">
    <name type="scientific">Pseudoduganella namucuonensis</name>
    <dbReference type="NCBI Taxonomy" id="1035707"/>
    <lineage>
        <taxon>Bacteria</taxon>
        <taxon>Pseudomonadati</taxon>
        <taxon>Pseudomonadota</taxon>
        <taxon>Betaproteobacteria</taxon>
        <taxon>Burkholderiales</taxon>
        <taxon>Oxalobacteraceae</taxon>
        <taxon>Telluria group</taxon>
        <taxon>Pseudoduganella</taxon>
    </lineage>
</organism>
<reference evidence="9" key="1">
    <citation type="submission" date="2016-10" db="EMBL/GenBank/DDBJ databases">
        <authorList>
            <person name="Varghese N."/>
            <person name="Submissions S."/>
        </authorList>
    </citation>
    <scope>NUCLEOTIDE SEQUENCE [LARGE SCALE GENOMIC DNA]</scope>
    <source>
        <strain evidence="9">CGMCC 1.11014</strain>
    </source>
</reference>
<dbReference type="Pfam" id="PF09297">
    <property type="entry name" value="Zn_ribbon_NUD"/>
    <property type="match status" value="1"/>
</dbReference>
<dbReference type="EMBL" id="FPBO01000039">
    <property type="protein sequence ID" value="SFV13549.1"/>
    <property type="molecule type" value="Genomic_DNA"/>
</dbReference>
<evidence type="ECO:0000259" key="7">
    <source>
        <dbReference type="PROSITE" id="PS51462"/>
    </source>
</evidence>
<keyword evidence="3" id="KW-0479">Metal-binding</keyword>
<evidence type="ECO:0000256" key="5">
    <source>
        <dbReference type="ARBA" id="ARBA00022842"/>
    </source>
</evidence>
<dbReference type="InterPro" id="IPR015376">
    <property type="entry name" value="Znr_NADH_PPase"/>
</dbReference>
<keyword evidence="5" id="KW-0460">Magnesium</keyword>
<evidence type="ECO:0000256" key="1">
    <source>
        <dbReference type="ARBA" id="ARBA00001946"/>
    </source>
</evidence>
<dbReference type="InterPro" id="IPR015375">
    <property type="entry name" value="NADH_PPase-like_N"/>
</dbReference>
<dbReference type="CDD" id="cd03429">
    <property type="entry name" value="NUDIX_NADH_pyrophosphatase_Nudt13"/>
    <property type="match status" value="1"/>
</dbReference>
<comment type="cofactor">
    <cofactor evidence="1">
        <name>Mg(2+)</name>
        <dbReference type="ChEBI" id="CHEBI:18420"/>
    </cofactor>
</comment>
<dbReference type="GO" id="GO:0046872">
    <property type="term" value="F:metal ion binding"/>
    <property type="evidence" value="ECO:0007669"/>
    <property type="project" value="UniProtKB-KW"/>
</dbReference>